<evidence type="ECO:0000256" key="4">
    <source>
        <dbReference type="ARBA" id="ARBA00022840"/>
    </source>
</evidence>
<dbReference type="InterPro" id="IPR050173">
    <property type="entry name" value="ABC_transporter_C-like"/>
</dbReference>
<evidence type="ECO:0000256" key="3">
    <source>
        <dbReference type="ARBA" id="ARBA00022741"/>
    </source>
</evidence>
<dbReference type="GO" id="GO:0005524">
    <property type="term" value="F:ATP binding"/>
    <property type="evidence" value="ECO:0007669"/>
    <property type="project" value="UniProtKB-KW"/>
</dbReference>
<evidence type="ECO:0000313" key="5">
    <source>
        <dbReference type="EMBL" id="CAK7904557.1"/>
    </source>
</evidence>
<evidence type="ECO:0000313" key="6">
    <source>
        <dbReference type="Proteomes" id="UP001162060"/>
    </source>
</evidence>
<organism evidence="5 6">
    <name type="scientific">Peronospora matthiolae</name>
    <dbReference type="NCBI Taxonomy" id="2874970"/>
    <lineage>
        <taxon>Eukaryota</taxon>
        <taxon>Sar</taxon>
        <taxon>Stramenopiles</taxon>
        <taxon>Oomycota</taxon>
        <taxon>Peronosporomycetes</taxon>
        <taxon>Peronosporales</taxon>
        <taxon>Peronosporaceae</taxon>
        <taxon>Peronospora</taxon>
    </lineage>
</organism>
<evidence type="ECO:0008006" key="7">
    <source>
        <dbReference type="Google" id="ProtNLM"/>
    </source>
</evidence>
<evidence type="ECO:0000256" key="1">
    <source>
        <dbReference type="ARBA" id="ARBA00004127"/>
    </source>
</evidence>
<dbReference type="EMBL" id="CAKLBY020000028">
    <property type="protein sequence ID" value="CAK7904557.1"/>
    <property type="molecule type" value="Genomic_DNA"/>
</dbReference>
<accession>A0AAV1T5L9</accession>
<sequence>MIVIKGGSGKSSLINAILGVMLRCSGSLEIDTRVACVSHDNWILNTTLLANILFEQDYGTSKYFQVLTASRLANDPKALPDGDLTKIGERDINLSGGQSARVANTRALFRTAVAQTRLLVLYDHYDLLGQADHVVMMRDGVIATQGTYDEVLRQFPNPAYYSASVEGGKKIQSFGNEPVV</sequence>
<dbReference type="AlphaFoldDB" id="A0AAV1T5L9"/>
<comment type="subcellular location">
    <subcellularLocation>
        <location evidence="1">Endomembrane system</location>
        <topology evidence="1">Multi-pass membrane protein</topology>
    </subcellularLocation>
</comment>
<keyword evidence="2" id="KW-0677">Repeat</keyword>
<proteinExistence type="predicted"/>
<dbReference type="PANTHER" id="PTHR24223:SF443">
    <property type="entry name" value="MULTIDRUG-RESISTANCE LIKE PROTEIN 1, ISOFORM I"/>
    <property type="match status" value="1"/>
</dbReference>
<dbReference type="Gene3D" id="3.40.50.300">
    <property type="entry name" value="P-loop containing nucleotide triphosphate hydrolases"/>
    <property type="match status" value="1"/>
</dbReference>
<protein>
    <recommendedName>
        <fullName evidence="7">ABC transporter domain-containing protein</fullName>
    </recommendedName>
</protein>
<reference evidence="5" key="1">
    <citation type="submission" date="2024-01" db="EMBL/GenBank/DDBJ databases">
        <authorList>
            <person name="Webb A."/>
        </authorList>
    </citation>
    <scope>NUCLEOTIDE SEQUENCE</scope>
    <source>
        <strain evidence="5">Pm1</strain>
    </source>
</reference>
<dbReference type="SUPFAM" id="SSF52540">
    <property type="entry name" value="P-loop containing nucleoside triphosphate hydrolases"/>
    <property type="match status" value="1"/>
</dbReference>
<dbReference type="PANTHER" id="PTHR24223">
    <property type="entry name" value="ATP-BINDING CASSETTE SUB-FAMILY C"/>
    <property type="match status" value="1"/>
</dbReference>
<keyword evidence="3" id="KW-0547">Nucleotide-binding</keyword>
<gene>
    <name evidence="5" type="ORF">PM001_LOCUS2934</name>
</gene>
<dbReference type="GO" id="GO:0016020">
    <property type="term" value="C:membrane"/>
    <property type="evidence" value="ECO:0007669"/>
    <property type="project" value="TreeGrafter"/>
</dbReference>
<dbReference type="GO" id="GO:0042626">
    <property type="term" value="F:ATPase-coupled transmembrane transporter activity"/>
    <property type="evidence" value="ECO:0007669"/>
    <property type="project" value="TreeGrafter"/>
</dbReference>
<name>A0AAV1T5L9_9STRA</name>
<dbReference type="GO" id="GO:0012505">
    <property type="term" value="C:endomembrane system"/>
    <property type="evidence" value="ECO:0007669"/>
    <property type="project" value="UniProtKB-SubCell"/>
</dbReference>
<keyword evidence="4" id="KW-0067">ATP-binding</keyword>
<dbReference type="Proteomes" id="UP001162060">
    <property type="component" value="Unassembled WGS sequence"/>
</dbReference>
<dbReference type="InterPro" id="IPR027417">
    <property type="entry name" value="P-loop_NTPase"/>
</dbReference>
<evidence type="ECO:0000256" key="2">
    <source>
        <dbReference type="ARBA" id="ARBA00022737"/>
    </source>
</evidence>
<comment type="caution">
    <text evidence="5">The sequence shown here is derived from an EMBL/GenBank/DDBJ whole genome shotgun (WGS) entry which is preliminary data.</text>
</comment>